<dbReference type="InterPro" id="IPR036188">
    <property type="entry name" value="FAD/NAD-bd_sf"/>
</dbReference>
<organism evidence="6 7">
    <name type="scientific">Corallococcus macrosporus</name>
    <dbReference type="NCBI Taxonomy" id="35"/>
    <lineage>
        <taxon>Bacteria</taxon>
        <taxon>Pseudomonadati</taxon>
        <taxon>Myxococcota</taxon>
        <taxon>Myxococcia</taxon>
        <taxon>Myxococcales</taxon>
        <taxon>Cystobacterineae</taxon>
        <taxon>Myxococcaceae</taxon>
        <taxon>Corallococcus</taxon>
    </lineage>
</organism>
<dbReference type="InterPro" id="IPR007867">
    <property type="entry name" value="GMC_OxRtase_C"/>
</dbReference>
<dbReference type="PANTHER" id="PTHR11552:SF147">
    <property type="entry name" value="CHOLINE DEHYDROGENASE, MITOCHONDRIAL"/>
    <property type="match status" value="1"/>
</dbReference>
<evidence type="ECO:0000256" key="3">
    <source>
        <dbReference type="ARBA" id="ARBA00022630"/>
    </source>
</evidence>
<evidence type="ECO:0000256" key="2">
    <source>
        <dbReference type="ARBA" id="ARBA00010790"/>
    </source>
</evidence>
<evidence type="ECO:0000313" key="7">
    <source>
        <dbReference type="Proteomes" id="UP000664052"/>
    </source>
</evidence>
<feature type="domain" description="Glucose-methanol-choline oxidoreductase N-terminal" evidence="5">
    <location>
        <begin position="215"/>
        <end position="229"/>
    </location>
</feature>
<evidence type="ECO:0000259" key="5">
    <source>
        <dbReference type="PROSITE" id="PS00624"/>
    </source>
</evidence>
<comment type="caution">
    <text evidence="6">The sequence shown here is derived from an EMBL/GenBank/DDBJ whole genome shotgun (WGS) entry which is preliminary data.</text>
</comment>
<protein>
    <submittedName>
        <fullName evidence="6">GMC family oxidoreductase N-terminal domain-containing protein</fullName>
    </submittedName>
</protein>
<dbReference type="InterPro" id="IPR012132">
    <property type="entry name" value="GMC_OxRdtase"/>
</dbReference>
<name>A0ABS3DJN6_9BACT</name>
<evidence type="ECO:0000256" key="4">
    <source>
        <dbReference type="ARBA" id="ARBA00022827"/>
    </source>
</evidence>
<dbReference type="InterPro" id="IPR000172">
    <property type="entry name" value="GMC_OxRdtase_N"/>
</dbReference>
<comment type="similarity">
    <text evidence="2">Belongs to the GMC oxidoreductase family.</text>
</comment>
<accession>A0ABS3DJN6</accession>
<dbReference type="Gene3D" id="3.50.50.60">
    <property type="entry name" value="FAD/NAD(P)-binding domain"/>
    <property type="match status" value="1"/>
</dbReference>
<dbReference type="Pfam" id="PF05199">
    <property type="entry name" value="GMC_oxred_C"/>
    <property type="match status" value="1"/>
</dbReference>
<dbReference type="PROSITE" id="PS00624">
    <property type="entry name" value="GMC_OXRED_2"/>
    <property type="match status" value="1"/>
</dbReference>
<dbReference type="RefSeq" id="WP_207055845.1">
    <property type="nucleotide sequence ID" value="NZ_JAFIMU010000009.1"/>
</dbReference>
<comment type="cofactor">
    <cofactor evidence="1">
        <name>FAD</name>
        <dbReference type="ChEBI" id="CHEBI:57692"/>
    </cofactor>
</comment>
<dbReference type="SUPFAM" id="SSF51905">
    <property type="entry name" value="FAD/NAD(P)-binding domain"/>
    <property type="match status" value="1"/>
</dbReference>
<keyword evidence="7" id="KW-1185">Reference proteome</keyword>
<proteinExistence type="inferred from homology"/>
<reference evidence="6 7" key="1">
    <citation type="submission" date="2021-02" db="EMBL/GenBank/DDBJ databases">
        <title>De Novo genome assembly of isolated myxobacteria.</title>
        <authorList>
            <person name="Stevens D.C."/>
        </authorList>
    </citation>
    <scope>NUCLEOTIDE SEQUENCE [LARGE SCALE GENOMIC DNA]</scope>
    <source>
        <strain evidence="6 7">ATCC 29039</strain>
    </source>
</reference>
<evidence type="ECO:0000313" key="6">
    <source>
        <dbReference type="EMBL" id="MBN8231524.1"/>
    </source>
</evidence>
<evidence type="ECO:0000256" key="1">
    <source>
        <dbReference type="ARBA" id="ARBA00001974"/>
    </source>
</evidence>
<sequence>MNAYDFIVVGAGTAGRVIAHRLTETPEVRVLLLEMEDDRTARAYRTEPQMALEGRRLHASRGTACARVHVRGHPSDFDAWAHQGCPGWAWRSVRPYFQRMEAEAVTSAPRDAASPASGAFIEACQELGHPLVGDFNGPRMEGAGWHHLHLQPDRRHGVDVATLLLARARPHLTLVTGAQATRLLFEGSDCMGVEFHHQGRRESAYAVEEVVLCAGALESPRLLLLSGIGQPERLERLGVPMHSALPGVGENLHDHVVTSVVRERTGPTPVPSPPGPCESALFCHSTPGWLGPDLRLAFLHGPPDTPPGQKAPHAVSILPGVVRPLSRGWVRLASRDPLARPFLHPNYLAVEADLTRLMQGVELARQLFATRAFRGQVGSELRPGPEVGCRAQLRTFVQRAAEPGQQFAGSCRMGLDAMAVVDPELRVFGIGGLRVADASVMPSLPSGDSHAAVVMIAEKCADLLQAAHGLRARDVTARNACL</sequence>
<keyword evidence="3" id="KW-0285">Flavoprotein</keyword>
<dbReference type="Proteomes" id="UP000664052">
    <property type="component" value="Unassembled WGS sequence"/>
</dbReference>
<keyword evidence="4" id="KW-0274">FAD</keyword>
<dbReference type="SUPFAM" id="SSF54373">
    <property type="entry name" value="FAD-linked reductases, C-terminal domain"/>
    <property type="match status" value="1"/>
</dbReference>
<dbReference type="PANTHER" id="PTHR11552">
    <property type="entry name" value="GLUCOSE-METHANOL-CHOLINE GMC OXIDOREDUCTASE"/>
    <property type="match status" value="1"/>
</dbReference>
<dbReference type="EMBL" id="JAFIMU010000009">
    <property type="protein sequence ID" value="MBN8231524.1"/>
    <property type="molecule type" value="Genomic_DNA"/>
</dbReference>
<dbReference type="PIRSF" id="PIRSF000137">
    <property type="entry name" value="Alcohol_oxidase"/>
    <property type="match status" value="1"/>
</dbReference>
<dbReference type="Pfam" id="PF00732">
    <property type="entry name" value="GMC_oxred_N"/>
    <property type="match status" value="1"/>
</dbReference>
<gene>
    <name evidence="6" type="ORF">JYK02_28830</name>
</gene>
<dbReference type="Gene3D" id="3.30.560.10">
    <property type="entry name" value="Glucose Oxidase, domain 3"/>
    <property type="match status" value="1"/>
</dbReference>